<comment type="caution">
    <text evidence="2">The sequence shown here is derived from an EMBL/GenBank/DDBJ whole genome shotgun (WGS) entry which is preliminary data.</text>
</comment>
<evidence type="ECO:0000256" key="1">
    <source>
        <dbReference type="SAM" id="MobiDB-lite"/>
    </source>
</evidence>
<protein>
    <submittedName>
        <fullName evidence="2">Uncharacterized protein</fullName>
    </submittedName>
</protein>
<name>A0A9J6EMD9_RHIMP</name>
<evidence type="ECO:0000313" key="3">
    <source>
        <dbReference type="Proteomes" id="UP000821866"/>
    </source>
</evidence>
<keyword evidence="3" id="KW-1185">Reference proteome</keyword>
<sequence length="289" mass="32622">MEERSQLDDEYALVLQGWRPTLGNKKRKELGKSSRETGSSNKEVPKQQKRFTEPPNEVQFRTWKNATLQNRMDEKDAALDILSAPEAVVAVHFGSSGIVDSDASPDIIIQEIKARMQAWQARANKHRFIAYGVPEPEHCNDVMLSKYKLWNETLRKACDELGQQVEFVSTTRAPTGTVWVQGQYGDLVDLTARELNLEISNLRSDCEADIRMELLYDNSGGSALLFEARAAALRTLVYHRRFNTSADVARIICRICGTEEETIEHIVLRCADLCPDPGHLEDTTFPLAL</sequence>
<gene>
    <name evidence="2" type="ORF">HPB51_007919</name>
</gene>
<reference evidence="2" key="2">
    <citation type="submission" date="2021-09" db="EMBL/GenBank/DDBJ databases">
        <authorList>
            <person name="Jia N."/>
            <person name="Wang J."/>
            <person name="Shi W."/>
            <person name="Du L."/>
            <person name="Sun Y."/>
            <person name="Zhan W."/>
            <person name="Jiang J."/>
            <person name="Wang Q."/>
            <person name="Zhang B."/>
            <person name="Ji P."/>
            <person name="Sakyi L.B."/>
            <person name="Cui X."/>
            <person name="Yuan T."/>
            <person name="Jiang B."/>
            <person name="Yang W."/>
            <person name="Lam T.T.-Y."/>
            <person name="Chang Q."/>
            <person name="Ding S."/>
            <person name="Wang X."/>
            <person name="Zhu J."/>
            <person name="Ruan X."/>
            <person name="Zhao L."/>
            <person name="Wei J."/>
            <person name="Que T."/>
            <person name="Du C."/>
            <person name="Cheng J."/>
            <person name="Dai P."/>
            <person name="Han X."/>
            <person name="Huang E."/>
            <person name="Gao Y."/>
            <person name="Liu J."/>
            <person name="Shao H."/>
            <person name="Ye R."/>
            <person name="Li L."/>
            <person name="Wei W."/>
            <person name="Wang X."/>
            <person name="Wang C."/>
            <person name="Huo Q."/>
            <person name="Li W."/>
            <person name="Guo W."/>
            <person name="Chen H."/>
            <person name="Chen S."/>
            <person name="Zhou L."/>
            <person name="Zhou L."/>
            <person name="Ni X."/>
            <person name="Tian J."/>
            <person name="Zhou Y."/>
            <person name="Sheng Y."/>
            <person name="Liu T."/>
            <person name="Pan Y."/>
            <person name="Xia L."/>
            <person name="Li J."/>
            <person name="Zhao F."/>
            <person name="Cao W."/>
        </authorList>
    </citation>
    <scope>NUCLEOTIDE SEQUENCE</scope>
    <source>
        <strain evidence="2">Rmic-2018</strain>
        <tissue evidence="2">Larvae</tissue>
    </source>
</reference>
<feature type="compositionally biased region" description="Basic and acidic residues" evidence="1">
    <location>
        <begin position="43"/>
        <end position="52"/>
    </location>
</feature>
<accession>A0A9J6EMD9</accession>
<evidence type="ECO:0000313" key="2">
    <source>
        <dbReference type="EMBL" id="KAH8035675.1"/>
    </source>
</evidence>
<dbReference type="AlphaFoldDB" id="A0A9J6EMD9"/>
<feature type="region of interest" description="Disordered" evidence="1">
    <location>
        <begin position="24"/>
        <end position="57"/>
    </location>
</feature>
<organism evidence="2 3">
    <name type="scientific">Rhipicephalus microplus</name>
    <name type="common">Cattle tick</name>
    <name type="synonym">Boophilus microplus</name>
    <dbReference type="NCBI Taxonomy" id="6941"/>
    <lineage>
        <taxon>Eukaryota</taxon>
        <taxon>Metazoa</taxon>
        <taxon>Ecdysozoa</taxon>
        <taxon>Arthropoda</taxon>
        <taxon>Chelicerata</taxon>
        <taxon>Arachnida</taxon>
        <taxon>Acari</taxon>
        <taxon>Parasitiformes</taxon>
        <taxon>Ixodida</taxon>
        <taxon>Ixodoidea</taxon>
        <taxon>Ixodidae</taxon>
        <taxon>Rhipicephalinae</taxon>
        <taxon>Rhipicephalus</taxon>
        <taxon>Boophilus</taxon>
    </lineage>
</organism>
<proteinExistence type="predicted"/>
<dbReference type="EMBL" id="JABSTU010000003">
    <property type="protein sequence ID" value="KAH8035675.1"/>
    <property type="molecule type" value="Genomic_DNA"/>
</dbReference>
<reference evidence="2" key="1">
    <citation type="journal article" date="2020" name="Cell">
        <title>Large-Scale Comparative Analyses of Tick Genomes Elucidate Their Genetic Diversity and Vector Capacities.</title>
        <authorList>
            <consortium name="Tick Genome and Microbiome Consortium (TIGMIC)"/>
            <person name="Jia N."/>
            <person name="Wang J."/>
            <person name="Shi W."/>
            <person name="Du L."/>
            <person name="Sun Y."/>
            <person name="Zhan W."/>
            <person name="Jiang J.F."/>
            <person name="Wang Q."/>
            <person name="Zhang B."/>
            <person name="Ji P."/>
            <person name="Bell-Sakyi L."/>
            <person name="Cui X.M."/>
            <person name="Yuan T.T."/>
            <person name="Jiang B.G."/>
            <person name="Yang W.F."/>
            <person name="Lam T.T."/>
            <person name="Chang Q.C."/>
            <person name="Ding S.J."/>
            <person name="Wang X.J."/>
            <person name="Zhu J.G."/>
            <person name="Ruan X.D."/>
            <person name="Zhao L."/>
            <person name="Wei J.T."/>
            <person name="Ye R.Z."/>
            <person name="Que T.C."/>
            <person name="Du C.H."/>
            <person name="Zhou Y.H."/>
            <person name="Cheng J.X."/>
            <person name="Dai P.F."/>
            <person name="Guo W.B."/>
            <person name="Han X.H."/>
            <person name="Huang E.J."/>
            <person name="Li L.F."/>
            <person name="Wei W."/>
            <person name="Gao Y.C."/>
            <person name="Liu J.Z."/>
            <person name="Shao H.Z."/>
            <person name="Wang X."/>
            <person name="Wang C.C."/>
            <person name="Yang T.C."/>
            <person name="Huo Q.B."/>
            <person name="Li W."/>
            <person name="Chen H.Y."/>
            <person name="Chen S.E."/>
            <person name="Zhou L.G."/>
            <person name="Ni X.B."/>
            <person name="Tian J.H."/>
            <person name="Sheng Y."/>
            <person name="Liu T."/>
            <person name="Pan Y.S."/>
            <person name="Xia L.Y."/>
            <person name="Li J."/>
            <person name="Zhao F."/>
            <person name="Cao W.C."/>
        </authorList>
    </citation>
    <scope>NUCLEOTIDE SEQUENCE</scope>
    <source>
        <strain evidence="2">Rmic-2018</strain>
    </source>
</reference>
<dbReference type="Proteomes" id="UP000821866">
    <property type="component" value="Chromosome 11"/>
</dbReference>